<feature type="transmembrane region" description="Helical" evidence="7">
    <location>
        <begin position="338"/>
        <end position="360"/>
    </location>
</feature>
<evidence type="ECO:0000313" key="11">
    <source>
        <dbReference type="Ensembl" id="ENSECRP00000011806.1"/>
    </source>
</evidence>
<organism evidence="11 12">
    <name type="scientific">Erpetoichthys calabaricus</name>
    <name type="common">Rope fish</name>
    <name type="synonym">Calamoichthys calabaricus</name>
    <dbReference type="NCBI Taxonomy" id="27687"/>
    <lineage>
        <taxon>Eukaryota</taxon>
        <taxon>Metazoa</taxon>
        <taxon>Chordata</taxon>
        <taxon>Craniata</taxon>
        <taxon>Vertebrata</taxon>
        <taxon>Euteleostomi</taxon>
        <taxon>Actinopterygii</taxon>
        <taxon>Polypteriformes</taxon>
        <taxon>Polypteridae</taxon>
        <taxon>Erpetoichthys</taxon>
    </lineage>
</organism>
<dbReference type="Proteomes" id="UP000694620">
    <property type="component" value="Chromosome 7"/>
</dbReference>
<keyword evidence="7" id="KW-0472">Membrane</keyword>
<evidence type="ECO:0000259" key="9">
    <source>
        <dbReference type="PROSITE" id="PS50835"/>
    </source>
</evidence>
<reference evidence="11" key="3">
    <citation type="submission" date="2025-09" db="UniProtKB">
        <authorList>
            <consortium name="Ensembl"/>
        </authorList>
    </citation>
    <scope>IDENTIFICATION</scope>
</reference>
<accession>A0A8C4S6G7</accession>
<dbReference type="SMART" id="SM00060">
    <property type="entry name" value="FN3"/>
    <property type="match status" value="2"/>
</dbReference>
<comment type="similarity">
    <text evidence="1">Belongs to the type I cytokine receptor family. Type 3 subfamily.</text>
</comment>
<reference evidence="11" key="2">
    <citation type="submission" date="2025-08" db="UniProtKB">
        <authorList>
            <consortium name="Ensembl"/>
        </authorList>
    </citation>
    <scope>IDENTIFICATION</scope>
</reference>
<dbReference type="PROSITE" id="PS01354">
    <property type="entry name" value="HEMATOPO_REC_L_F3"/>
    <property type="match status" value="1"/>
</dbReference>
<dbReference type="CDD" id="cd00063">
    <property type="entry name" value="FN3"/>
    <property type="match status" value="1"/>
</dbReference>
<dbReference type="PANTHER" id="PTHR48483:SF2">
    <property type="entry name" value="INTERLEUKIN-27 SUBUNIT BETA"/>
    <property type="match status" value="1"/>
</dbReference>
<keyword evidence="2 8" id="KW-0732">Signal</keyword>
<keyword evidence="5" id="KW-0393">Immunoglobulin domain</keyword>
<dbReference type="SUPFAM" id="SSF49265">
    <property type="entry name" value="Fibronectin type III"/>
    <property type="match status" value="2"/>
</dbReference>
<dbReference type="SMART" id="SM00408">
    <property type="entry name" value="IGc2"/>
    <property type="match status" value="1"/>
</dbReference>
<keyword evidence="7" id="KW-1133">Transmembrane helix</keyword>
<feature type="chain" id="PRO_5034683165" evidence="8">
    <location>
        <begin position="22"/>
        <end position="361"/>
    </location>
</feature>
<dbReference type="InterPro" id="IPR036179">
    <property type="entry name" value="Ig-like_dom_sf"/>
</dbReference>
<dbReference type="Ensembl" id="ENSECRT00000011998.1">
    <property type="protein sequence ID" value="ENSECRP00000011806.1"/>
    <property type="gene ID" value="ENSECRG00000007868.1"/>
</dbReference>
<sequence>MANIVTSACCVVLAAVVVVYAQRRSQQGARIQYEKIGSDVTMQCGTLGSEASVTWKVNGTDVENRREDDGPRLALKQVDLSVNGLYSCFQNPTGELKDQIILRVGNPPKEPIVTCRSNTYPKGFYCSWHLPHPTYIPTEFEVSVRHGLQDLQVQKDPIHKNRCHVKLPEIFSNNKYRVNVTATNALGNASGFLAFDEISIVKPDPPEKVVANPIPGNPRKLEVTWNSPSTWPDVETFPLKYFLRYRPLILDTWQHMELSDSTSYTITDAYAGKEYIIQVAAKDTEIGTWSDWSVAIHATPWIEEPKQIIITTTTEADENETTPSQASPSAKPQVGDTLGSSSAALTLSANLFITCIIVLII</sequence>
<name>A0A8C4S6G7_ERPCA</name>
<dbReference type="OrthoDB" id="9927622at2759"/>
<dbReference type="GeneTree" id="ENSGT00940000158864"/>
<evidence type="ECO:0000256" key="2">
    <source>
        <dbReference type="ARBA" id="ARBA00022729"/>
    </source>
</evidence>
<dbReference type="Gene3D" id="2.60.40.10">
    <property type="entry name" value="Immunoglobulins"/>
    <property type="match status" value="3"/>
</dbReference>
<dbReference type="FunFam" id="2.60.40.10:FF:000564">
    <property type="entry name" value="Ciliary neurotrophic factor receptor subunit alpha"/>
    <property type="match status" value="1"/>
</dbReference>
<dbReference type="SUPFAM" id="SSF48726">
    <property type="entry name" value="Immunoglobulin"/>
    <property type="match status" value="1"/>
</dbReference>
<protein>
    <submittedName>
        <fullName evidence="11">Ciliary neurotrophic factor receptor</fullName>
    </submittedName>
</protein>
<dbReference type="InterPro" id="IPR053073">
    <property type="entry name" value="IL11/IL27_subunit_beta"/>
</dbReference>
<keyword evidence="7" id="KW-0812">Transmembrane</keyword>
<feature type="domain" description="Ig-like" evidence="9">
    <location>
        <begin position="37"/>
        <end position="88"/>
    </location>
</feature>
<dbReference type="InterPro" id="IPR003530">
    <property type="entry name" value="Hematopoietin_rcpt_L_F3_CS"/>
</dbReference>
<dbReference type="AlphaFoldDB" id="A0A8C4S6G7"/>
<dbReference type="PROSITE" id="PS50835">
    <property type="entry name" value="IG_LIKE"/>
    <property type="match status" value="1"/>
</dbReference>
<proteinExistence type="inferred from homology"/>
<keyword evidence="12" id="KW-1185">Reference proteome</keyword>
<evidence type="ECO:0000256" key="1">
    <source>
        <dbReference type="ARBA" id="ARBA00010890"/>
    </source>
</evidence>
<feature type="domain" description="Fibronectin type-III" evidence="10">
    <location>
        <begin position="205"/>
        <end position="305"/>
    </location>
</feature>
<gene>
    <name evidence="11" type="primary">cntfr</name>
</gene>
<keyword evidence="4" id="KW-0325">Glycoprotein</keyword>
<dbReference type="GO" id="GO:0004896">
    <property type="term" value="F:cytokine receptor activity"/>
    <property type="evidence" value="ECO:0007669"/>
    <property type="project" value="InterPro"/>
</dbReference>
<dbReference type="InterPro" id="IPR013783">
    <property type="entry name" value="Ig-like_fold"/>
</dbReference>
<dbReference type="PROSITE" id="PS50853">
    <property type="entry name" value="FN3"/>
    <property type="match status" value="2"/>
</dbReference>
<dbReference type="Pfam" id="PF00041">
    <property type="entry name" value="fn3"/>
    <property type="match status" value="1"/>
</dbReference>
<dbReference type="GeneID" id="114654449"/>
<dbReference type="CTD" id="1271"/>
<evidence type="ECO:0000259" key="10">
    <source>
        <dbReference type="PROSITE" id="PS50853"/>
    </source>
</evidence>
<reference evidence="11" key="1">
    <citation type="submission" date="2021-06" db="EMBL/GenBank/DDBJ databases">
        <authorList>
            <consortium name="Wellcome Sanger Institute Data Sharing"/>
        </authorList>
    </citation>
    <scope>NUCLEOTIDE SEQUENCE [LARGE SCALE GENOMIC DNA]</scope>
</reference>
<feature type="domain" description="Fibronectin type-III" evidence="10">
    <location>
        <begin position="107"/>
        <end position="204"/>
    </location>
</feature>
<evidence type="ECO:0000256" key="6">
    <source>
        <dbReference type="SAM" id="MobiDB-lite"/>
    </source>
</evidence>
<dbReference type="FunFam" id="2.60.40.10:FF:000136">
    <property type="entry name" value="Ciliary neurotrophic factor receptor alpha"/>
    <property type="match status" value="1"/>
</dbReference>
<dbReference type="RefSeq" id="XP_028660847.1">
    <property type="nucleotide sequence ID" value="XM_028805014.2"/>
</dbReference>
<dbReference type="InterPro" id="IPR036116">
    <property type="entry name" value="FN3_sf"/>
</dbReference>
<dbReference type="PANTHER" id="PTHR48483">
    <property type="entry name" value="INTERLEUKIN-27 SUBUNIT BETA"/>
    <property type="match status" value="1"/>
</dbReference>
<keyword evidence="3" id="KW-0677">Repeat</keyword>
<evidence type="ECO:0000313" key="12">
    <source>
        <dbReference type="Proteomes" id="UP000694620"/>
    </source>
</evidence>
<dbReference type="InterPro" id="IPR056621">
    <property type="entry name" value="FN3_IL27B_N"/>
</dbReference>
<dbReference type="GO" id="GO:0016020">
    <property type="term" value="C:membrane"/>
    <property type="evidence" value="ECO:0007669"/>
    <property type="project" value="InterPro"/>
</dbReference>
<evidence type="ECO:0000256" key="4">
    <source>
        <dbReference type="ARBA" id="ARBA00023180"/>
    </source>
</evidence>
<evidence type="ECO:0000256" key="7">
    <source>
        <dbReference type="SAM" id="Phobius"/>
    </source>
</evidence>
<dbReference type="InterPro" id="IPR003598">
    <property type="entry name" value="Ig_sub2"/>
</dbReference>
<feature type="signal peptide" evidence="8">
    <location>
        <begin position="1"/>
        <end position="21"/>
    </location>
</feature>
<dbReference type="InterPro" id="IPR007110">
    <property type="entry name" value="Ig-like_dom"/>
</dbReference>
<dbReference type="Pfam" id="PF24031">
    <property type="entry name" value="FN3_IL27B_N"/>
    <property type="match status" value="1"/>
</dbReference>
<dbReference type="InterPro" id="IPR003961">
    <property type="entry name" value="FN3_dom"/>
</dbReference>
<evidence type="ECO:0000256" key="8">
    <source>
        <dbReference type="SAM" id="SignalP"/>
    </source>
</evidence>
<feature type="region of interest" description="Disordered" evidence="6">
    <location>
        <begin position="316"/>
        <end position="335"/>
    </location>
</feature>
<evidence type="ECO:0000256" key="3">
    <source>
        <dbReference type="ARBA" id="ARBA00022737"/>
    </source>
</evidence>
<evidence type="ECO:0000256" key="5">
    <source>
        <dbReference type="ARBA" id="ARBA00023319"/>
    </source>
</evidence>